<organism evidence="2">
    <name type="scientific">Solibacter usitatus (strain Ellin6076)</name>
    <dbReference type="NCBI Taxonomy" id="234267"/>
    <lineage>
        <taxon>Bacteria</taxon>
        <taxon>Pseudomonadati</taxon>
        <taxon>Acidobacteriota</taxon>
        <taxon>Terriglobia</taxon>
        <taxon>Bryobacterales</taxon>
        <taxon>Solibacteraceae</taxon>
        <taxon>Candidatus Solibacter</taxon>
    </lineage>
</organism>
<dbReference type="PANTHER" id="PTHR43037:SF1">
    <property type="entry name" value="BLL1128 PROTEIN"/>
    <property type="match status" value="1"/>
</dbReference>
<dbReference type="AlphaFoldDB" id="Q01VN5"/>
<dbReference type="SUPFAM" id="SSF53474">
    <property type="entry name" value="alpha/beta-Hydrolases"/>
    <property type="match status" value="1"/>
</dbReference>
<reference evidence="2" key="1">
    <citation type="submission" date="2006-10" db="EMBL/GenBank/DDBJ databases">
        <title>Complete sequence of Solibacter usitatus Ellin6076.</title>
        <authorList>
            <consortium name="US DOE Joint Genome Institute"/>
            <person name="Copeland A."/>
            <person name="Lucas S."/>
            <person name="Lapidus A."/>
            <person name="Barry K."/>
            <person name="Detter J.C."/>
            <person name="Glavina del Rio T."/>
            <person name="Hammon N."/>
            <person name="Israni S."/>
            <person name="Dalin E."/>
            <person name="Tice H."/>
            <person name="Pitluck S."/>
            <person name="Thompson L.S."/>
            <person name="Brettin T."/>
            <person name="Bruce D."/>
            <person name="Han C."/>
            <person name="Tapia R."/>
            <person name="Gilna P."/>
            <person name="Schmutz J."/>
            <person name="Larimer F."/>
            <person name="Land M."/>
            <person name="Hauser L."/>
            <person name="Kyrpides N."/>
            <person name="Mikhailova N."/>
            <person name="Janssen P.H."/>
            <person name="Kuske C.R."/>
            <person name="Richardson P."/>
        </authorList>
    </citation>
    <scope>NUCLEOTIDE SEQUENCE</scope>
    <source>
        <strain evidence="2">Ellin6076</strain>
    </source>
</reference>
<dbReference type="eggNOG" id="COG1506">
    <property type="taxonomic scope" value="Bacteria"/>
</dbReference>
<evidence type="ECO:0008006" key="3">
    <source>
        <dbReference type="Google" id="ProtNLM"/>
    </source>
</evidence>
<dbReference type="EMBL" id="CP000473">
    <property type="protein sequence ID" value="ABJ86280.1"/>
    <property type="molecule type" value="Genomic_DNA"/>
</dbReference>
<name>Q01VN5_SOLUE</name>
<gene>
    <name evidence="2" type="ordered locus">Acid_5331</name>
</gene>
<keyword evidence="1" id="KW-0732">Signal</keyword>
<evidence type="ECO:0000313" key="2">
    <source>
        <dbReference type="EMBL" id="ABJ86280.1"/>
    </source>
</evidence>
<dbReference type="HOGENOM" id="CLU_398401_0_0_0"/>
<dbReference type="InterPro" id="IPR050955">
    <property type="entry name" value="Plant_Biomass_Hydrol_Est"/>
</dbReference>
<dbReference type="PANTHER" id="PTHR43037">
    <property type="entry name" value="UNNAMED PRODUCT-RELATED"/>
    <property type="match status" value="1"/>
</dbReference>
<accession>Q01VN5</accession>
<dbReference type="STRING" id="234267.Acid_5331"/>
<protein>
    <recommendedName>
        <fullName evidence="3">Peptidase S9 prolyl oligopeptidase catalytic domain-containing protein</fullName>
    </recommendedName>
</protein>
<dbReference type="InterPro" id="IPR029058">
    <property type="entry name" value="AB_hydrolase_fold"/>
</dbReference>
<sequence length="648" mass="71592" precursor="true">MKRLPAVCLLAAACCAQTTIKPIPAAGIEVPPADRAELEAGLARLRAATGNLKKSPLLADVLIYQEAVRYALQYNEFFKPSEIAAAKKLLEQGEQRAAQLAGGESPWTTATGLVVRGYISKIEGSVQPYGLVVPPSYSPNAPHRWRLDAWFHGRDEALSEVNFLSARQRSAGEFTPRDTIVLHLYGRFCNANRFAGEVDFFEALAAVKRQYAIDENRTLVRGFSMGGASTWDFGTHYAGLWAAVAPGAGFSETREFLKLKELPPEWEQKLWHLYDAADYAINLYNVPTVEYHGEIDPQQQAGDVMEKAMAAEGMRLLRITGPQTPHRYHPDSKAELDRILDGIAERGREPYPRRVRFTTWTLAYNRMKWLAIDALGKHWERARMDAEITGDSGVKVDTFNVTAFTLEMGPGGCPLDPARPPVVTVDGVKLTAPVPASDRSWTVHFRKAGAEWTVAPSTAFAGIHKFHGLQGPIDDAFLDSFVFVSPTGTPLAPGVAAWVAAEEKHAIAEWRRQFRGEARVRDDRNITDADIAASNLVLWGDPGSNRVLARIAGQLPVKWTAAGVVAGSQRFDAATHAPILIYPNPLNPKKYVVLNSGFTYREFDYLNNARQTPKLPDYAVVDTTTPPGPRYPGKIVLAGFFDEDWRLQ</sequence>
<dbReference type="OrthoDB" id="9764953at2"/>
<evidence type="ECO:0000256" key="1">
    <source>
        <dbReference type="ARBA" id="ARBA00022729"/>
    </source>
</evidence>
<proteinExistence type="predicted"/>
<dbReference type="InParanoid" id="Q01VN5"/>
<dbReference type="Gene3D" id="3.40.50.1820">
    <property type="entry name" value="alpha/beta hydrolase"/>
    <property type="match status" value="1"/>
</dbReference>
<dbReference type="KEGG" id="sus:Acid_5331"/>